<reference evidence="1 2" key="1">
    <citation type="submission" date="2020-08" db="EMBL/GenBank/DDBJ databases">
        <authorList>
            <person name="Koutsovoulos G."/>
            <person name="Danchin GJ E."/>
        </authorList>
    </citation>
    <scope>NUCLEOTIDE SEQUENCE [LARGE SCALE GENOMIC DNA]</scope>
</reference>
<protein>
    <submittedName>
        <fullName evidence="1">Uncharacterized protein</fullName>
    </submittedName>
</protein>
<proteinExistence type="predicted"/>
<name>A0A6V7WDX0_MELEN</name>
<organism evidence="1 2">
    <name type="scientific">Meloidogyne enterolobii</name>
    <name type="common">Root-knot nematode worm</name>
    <name type="synonym">Meloidogyne mayaguensis</name>
    <dbReference type="NCBI Taxonomy" id="390850"/>
    <lineage>
        <taxon>Eukaryota</taxon>
        <taxon>Metazoa</taxon>
        <taxon>Ecdysozoa</taxon>
        <taxon>Nematoda</taxon>
        <taxon>Chromadorea</taxon>
        <taxon>Rhabditida</taxon>
        <taxon>Tylenchina</taxon>
        <taxon>Tylenchomorpha</taxon>
        <taxon>Tylenchoidea</taxon>
        <taxon>Meloidogynidae</taxon>
        <taxon>Meloidogyninae</taxon>
        <taxon>Meloidogyne</taxon>
    </lineage>
</organism>
<dbReference type="Proteomes" id="UP000580250">
    <property type="component" value="Unassembled WGS sequence"/>
</dbReference>
<dbReference type="AlphaFoldDB" id="A0A6V7WDX0"/>
<dbReference type="EMBL" id="CAJEWN010000534">
    <property type="protein sequence ID" value="CAD2185188.1"/>
    <property type="molecule type" value="Genomic_DNA"/>
</dbReference>
<accession>A0A6V7WDX0</accession>
<evidence type="ECO:0000313" key="1">
    <source>
        <dbReference type="EMBL" id="CAD2185188.1"/>
    </source>
</evidence>
<sequence>MLYNYKNFKEGSLQLDPDNRPTMKAIVRFMSGQCHRFAYENIHGGILC</sequence>
<evidence type="ECO:0000313" key="2">
    <source>
        <dbReference type="Proteomes" id="UP000580250"/>
    </source>
</evidence>
<comment type="caution">
    <text evidence="1">The sequence shown here is derived from an EMBL/GenBank/DDBJ whole genome shotgun (WGS) entry which is preliminary data.</text>
</comment>
<gene>
    <name evidence="1" type="ORF">MENT_LOCUS37595</name>
</gene>